<dbReference type="EMBL" id="CM042880">
    <property type="protein sequence ID" value="KAI4389138.1"/>
    <property type="molecule type" value="Genomic_DNA"/>
</dbReference>
<evidence type="ECO:0000313" key="2">
    <source>
        <dbReference type="Proteomes" id="UP001057402"/>
    </source>
</evidence>
<protein>
    <submittedName>
        <fullName evidence="1">Uncharacterized protein</fullName>
    </submittedName>
</protein>
<proteinExistence type="predicted"/>
<reference evidence="2" key="1">
    <citation type="journal article" date="2023" name="Front. Plant Sci.">
        <title>Chromosomal-level genome assembly of Melastoma candidum provides insights into trichome evolution.</title>
        <authorList>
            <person name="Zhong Y."/>
            <person name="Wu W."/>
            <person name="Sun C."/>
            <person name="Zou P."/>
            <person name="Liu Y."/>
            <person name="Dai S."/>
            <person name="Zhou R."/>
        </authorList>
    </citation>
    <scope>NUCLEOTIDE SEQUENCE [LARGE SCALE GENOMIC DNA]</scope>
</reference>
<organism evidence="1 2">
    <name type="scientific">Melastoma candidum</name>
    <dbReference type="NCBI Taxonomy" id="119954"/>
    <lineage>
        <taxon>Eukaryota</taxon>
        <taxon>Viridiplantae</taxon>
        <taxon>Streptophyta</taxon>
        <taxon>Embryophyta</taxon>
        <taxon>Tracheophyta</taxon>
        <taxon>Spermatophyta</taxon>
        <taxon>Magnoliopsida</taxon>
        <taxon>eudicotyledons</taxon>
        <taxon>Gunneridae</taxon>
        <taxon>Pentapetalae</taxon>
        <taxon>rosids</taxon>
        <taxon>malvids</taxon>
        <taxon>Myrtales</taxon>
        <taxon>Melastomataceae</taxon>
        <taxon>Melastomatoideae</taxon>
        <taxon>Melastomateae</taxon>
        <taxon>Melastoma</taxon>
    </lineage>
</organism>
<sequence>MQERSHPIPNRANVPRDRFPVRSDGGVVITVYVESLSHSNRHGSNGDTRRSGNGAPRARECFDRRAQLLAYSRDLRSRDASTWKRPGSNADRSPKRKKRRPRWSMARRRLRSLFSRMCRFRTWPRSKHRMQSIERALTS</sequence>
<dbReference type="Proteomes" id="UP001057402">
    <property type="component" value="Chromosome 1"/>
</dbReference>
<comment type="caution">
    <text evidence="1">The sequence shown here is derived from an EMBL/GenBank/DDBJ whole genome shotgun (WGS) entry which is preliminary data.</text>
</comment>
<name>A0ACB9SEQ3_9MYRT</name>
<accession>A0ACB9SEQ3</accession>
<keyword evidence="2" id="KW-1185">Reference proteome</keyword>
<gene>
    <name evidence="1" type="ORF">MLD38_001395</name>
</gene>
<evidence type="ECO:0000313" key="1">
    <source>
        <dbReference type="EMBL" id="KAI4389138.1"/>
    </source>
</evidence>